<name>A0A438MR46_EXOME</name>
<dbReference type="GO" id="GO:0000462">
    <property type="term" value="P:maturation of SSU-rRNA from tricistronic rRNA transcript (SSU-rRNA, 5.8S rRNA, LSU-rRNA)"/>
    <property type="evidence" value="ECO:0007669"/>
    <property type="project" value="TreeGrafter"/>
</dbReference>
<dbReference type="SUPFAM" id="SSF50978">
    <property type="entry name" value="WD40 repeat-like"/>
    <property type="match status" value="1"/>
</dbReference>
<dbReference type="PANTHER" id="PTHR44267:SF1">
    <property type="entry name" value="WD REPEAT-CONTAINING PROTEIN 43"/>
    <property type="match status" value="1"/>
</dbReference>
<feature type="compositionally biased region" description="Basic and acidic residues" evidence="4">
    <location>
        <begin position="93"/>
        <end position="102"/>
    </location>
</feature>
<evidence type="ECO:0000256" key="3">
    <source>
        <dbReference type="ARBA" id="ARBA00038335"/>
    </source>
</evidence>
<feature type="domain" description="Small-subunit processome Utp12" evidence="5">
    <location>
        <begin position="562"/>
        <end position="665"/>
    </location>
</feature>
<dbReference type="InterPro" id="IPR036322">
    <property type="entry name" value="WD40_repeat_dom_sf"/>
</dbReference>
<dbReference type="Gene3D" id="2.130.10.10">
    <property type="entry name" value="YVTN repeat-like/Quinoprotein amine dehydrogenase"/>
    <property type="match status" value="1"/>
</dbReference>
<dbReference type="GO" id="GO:0032040">
    <property type="term" value="C:small-subunit processome"/>
    <property type="evidence" value="ECO:0007669"/>
    <property type="project" value="UniProtKB-ARBA"/>
</dbReference>
<comment type="similarity">
    <text evidence="3">Belongs to the UTP5 family.</text>
</comment>
<feature type="compositionally biased region" description="Acidic residues" evidence="4">
    <location>
        <begin position="450"/>
        <end position="487"/>
    </location>
</feature>
<keyword evidence="2" id="KW-0539">Nucleus</keyword>
<feature type="compositionally biased region" description="Basic residues" evidence="4">
    <location>
        <begin position="882"/>
        <end position="895"/>
    </location>
</feature>
<feature type="compositionally biased region" description="Low complexity" evidence="4">
    <location>
        <begin position="9"/>
        <end position="24"/>
    </location>
</feature>
<dbReference type="VEuPathDB" id="FungiDB:PV10_01510"/>
<reference evidence="6 7" key="1">
    <citation type="submission" date="2017-03" db="EMBL/GenBank/DDBJ databases">
        <title>Genomes of endolithic fungi from Antarctica.</title>
        <authorList>
            <person name="Coleine C."/>
            <person name="Masonjones S."/>
            <person name="Stajich J.E."/>
        </authorList>
    </citation>
    <scope>NUCLEOTIDE SEQUENCE [LARGE SCALE GENOMIC DNA]</scope>
    <source>
        <strain evidence="6 7">CCFEE 6314</strain>
    </source>
</reference>
<comment type="caution">
    <text evidence="6">The sequence shown here is derived from an EMBL/GenBank/DDBJ whole genome shotgun (WGS) entry which is preliminary data.</text>
</comment>
<evidence type="ECO:0000313" key="7">
    <source>
        <dbReference type="Proteomes" id="UP000288859"/>
    </source>
</evidence>
<dbReference type="Proteomes" id="UP000288859">
    <property type="component" value="Unassembled WGS sequence"/>
</dbReference>
<feature type="region of interest" description="Disordered" evidence="4">
    <location>
        <begin position="433"/>
        <end position="495"/>
    </location>
</feature>
<dbReference type="EMBL" id="NAJM01000069">
    <property type="protein sequence ID" value="RVX66092.1"/>
    <property type="molecule type" value="Genomic_DNA"/>
</dbReference>
<dbReference type="Pfam" id="PF04003">
    <property type="entry name" value="Utp12"/>
    <property type="match status" value="1"/>
</dbReference>
<sequence length="895" mass="96215">MGPKHSSTAVPKISSAAAPSVSSATTSSQKSSILKSAFAPSQFQLHLFASVIQSFDSQQLRIHDTSSGRLRCQHDTKPGARITSLDWGYYGPDAHDQRQGSDKRKRKRDNAASESAVVAYATSTSEIYFFSPAEAKVVGTLVHGHDRGVRDFKFTPGEYKQGWSIGEDSVLVQWDLVKGQPIRSINLPDSAISILAAPSTQSPEILCASSSPFAIHLTPSENIQIDRFDAFKNPIHTLFRSGLSDSEASPYFLAADSEKFLNIYDITQKTLVKTLVAGSGVVEAHFSDAPVSSYGKGQMVAAITKAGVVELFLDPFAPTTTAIGELRSSRQNLTKKASASVRLISADTKSTGVTITAASLQGPDLVIVSAVSGVDLCFQKVRWQDEGNGELLFDGVKEVVRTKSASTLNTATLNGVKDMGKAHVDDSKTVVVNGGAAPESDAVEILSSDSEGEDSADEENENIENVDPNSNEEDPEAGSDEEMEDANENTANQDQDLAMVDATPEALEPSFGEMLSSKHPETISIIDAFGTDASALAVKPGLPRIPSGMSLGTVLTQSLRTNDNNLLEACLHTLDINIVKNTIQRLDSSLAGILLSKLAERLSSRPGRYGHLITWVQWTCIAHGGAIAAQPDVNAKVRTLYNVLTQRTQTLDSLLLLKGKLDMLDAQLAFRKQLAAQRPAARDDQDEPGVIYIEGKDTWDSSDSEDLDEDISRPLKKRVQGRGSAKATRRALEDLIDDDDEESDDEDPSPLLNGNVDPDDDDESDESEDDDDDDALAVNGGKRSFIDNEAEVSGAEDSDPDDQGDSPGEDSSSEDGSSSDDDGDDLDEEEDESDSEMDDFINDGEISFAEDEDDVHISGDDDDEEEGVDVGRSPGPKASVAKQKKSSKKTSSKRK</sequence>
<dbReference type="PANTHER" id="PTHR44267">
    <property type="entry name" value="WD REPEAT-CONTAINING PROTEIN 43"/>
    <property type="match status" value="1"/>
</dbReference>
<feature type="region of interest" description="Disordered" evidence="4">
    <location>
        <begin position="1"/>
        <end position="24"/>
    </location>
</feature>
<proteinExistence type="inferred from homology"/>
<feature type="compositionally biased region" description="Acidic residues" evidence="4">
    <location>
        <begin position="734"/>
        <end position="748"/>
    </location>
</feature>
<feature type="compositionally biased region" description="Acidic residues" evidence="4">
    <location>
        <begin position="757"/>
        <end position="775"/>
    </location>
</feature>
<protein>
    <recommendedName>
        <fullName evidence="5">Small-subunit processome Utp12 domain-containing protein</fullName>
    </recommendedName>
</protein>
<organism evidence="6 7">
    <name type="scientific">Exophiala mesophila</name>
    <name type="common">Black yeast-like fungus</name>
    <dbReference type="NCBI Taxonomy" id="212818"/>
    <lineage>
        <taxon>Eukaryota</taxon>
        <taxon>Fungi</taxon>
        <taxon>Dikarya</taxon>
        <taxon>Ascomycota</taxon>
        <taxon>Pezizomycotina</taxon>
        <taxon>Eurotiomycetes</taxon>
        <taxon>Chaetothyriomycetidae</taxon>
        <taxon>Chaetothyriales</taxon>
        <taxon>Herpotrichiellaceae</taxon>
        <taxon>Exophiala</taxon>
    </lineage>
</organism>
<evidence type="ECO:0000256" key="1">
    <source>
        <dbReference type="ARBA" id="ARBA00004123"/>
    </source>
</evidence>
<evidence type="ECO:0000313" key="6">
    <source>
        <dbReference type="EMBL" id="RVX66092.1"/>
    </source>
</evidence>
<dbReference type="AlphaFoldDB" id="A0A438MR46"/>
<evidence type="ECO:0000259" key="5">
    <source>
        <dbReference type="Pfam" id="PF04003"/>
    </source>
</evidence>
<feature type="region of interest" description="Disordered" evidence="4">
    <location>
        <begin position="695"/>
        <end position="895"/>
    </location>
</feature>
<evidence type="ECO:0000256" key="2">
    <source>
        <dbReference type="ARBA" id="ARBA00023242"/>
    </source>
</evidence>
<dbReference type="InterPro" id="IPR015943">
    <property type="entry name" value="WD40/YVTN_repeat-like_dom_sf"/>
</dbReference>
<comment type="subcellular location">
    <subcellularLocation>
        <location evidence="1">Nucleus</location>
    </subcellularLocation>
</comment>
<feature type="region of interest" description="Disordered" evidence="4">
    <location>
        <begin position="93"/>
        <end position="112"/>
    </location>
</feature>
<feature type="compositionally biased region" description="Acidic residues" evidence="4">
    <location>
        <begin position="700"/>
        <end position="709"/>
    </location>
</feature>
<dbReference type="OrthoDB" id="30195at2759"/>
<dbReference type="InterPro" id="IPR007148">
    <property type="entry name" value="SSU_processome_Utp12"/>
</dbReference>
<feature type="compositionally biased region" description="Acidic residues" evidence="4">
    <location>
        <begin position="788"/>
        <end position="868"/>
    </location>
</feature>
<gene>
    <name evidence="6" type="ORF">B0A52_10026</name>
</gene>
<evidence type="ECO:0000256" key="4">
    <source>
        <dbReference type="SAM" id="MobiDB-lite"/>
    </source>
</evidence>
<dbReference type="InterPro" id="IPR052414">
    <property type="entry name" value="U3_snoRNA-assoc_WDR"/>
</dbReference>
<accession>A0A438MR46</accession>